<proteinExistence type="predicted"/>
<name>A0A4V6A396_STECR</name>
<comment type="caution">
    <text evidence="2">The sequence shown here is derived from an EMBL/GenBank/DDBJ whole genome shotgun (WGS) entry which is preliminary data.</text>
</comment>
<dbReference type="Proteomes" id="UP000298663">
    <property type="component" value="Unassembled WGS sequence"/>
</dbReference>
<evidence type="ECO:0000313" key="3">
    <source>
        <dbReference type="Proteomes" id="UP000298663"/>
    </source>
</evidence>
<evidence type="ECO:0000313" key="2">
    <source>
        <dbReference type="EMBL" id="TKR82245.1"/>
    </source>
</evidence>
<dbReference type="AlphaFoldDB" id="A0A4V6A396"/>
<reference evidence="2 3" key="1">
    <citation type="journal article" date="2015" name="Genome Biol.">
        <title>Comparative genomics of Steinernema reveals deeply conserved gene regulatory networks.</title>
        <authorList>
            <person name="Dillman A.R."/>
            <person name="Macchietto M."/>
            <person name="Porter C.F."/>
            <person name="Rogers A."/>
            <person name="Williams B."/>
            <person name="Antoshechkin I."/>
            <person name="Lee M.M."/>
            <person name="Goodwin Z."/>
            <person name="Lu X."/>
            <person name="Lewis E.E."/>
            <person name="Goodrich-Blair H."/>
            <person name="Stock S.P."/>
            <person name="Adams B.J."/>
            <person name="Sternberg P.W."/>
            <person name="Mortazavi A."/>
        </authorList>
    </citation>
    <scope>NUCLEOTIDE SEQUENCE [LARGE SCALE GENOMIC DNA]</scope>
    <source>
        <strain evidence="2 3">ALL</strain>
    </source>
</reference>
<sequence length="142" mass="16419">MFLPLGLGCLCLFCWVVPLLRVLSYFRACRQQRSVDMNTNLPRDVRQALARRCVGLLSKVFQRASKRGRFVRPDDAAIVLGVARDELEATYLRTKGYGMKLDQDEDEDIESLLLSRMVKARDRPPWMSERTSHRRSEKSGRT</sequence>
<reference evidence="2 3" key="2">
    <citation type="journal article" date="2019" name="G3 (Bethesda)">
        <title>Hybrid Assembly of the Genome of the Entomopathogenic Nematode Steinernema carpocapsae Identifies the X-Chromosome.</title>
        <authorList>
            <person name="Serra L."/>
            <person name="Macchietto M."/>
            <person name="Macias-Munoz A."/>
            <person name="McGill C.J."/>
            <person name="Rodriguez I.M."/>
            <person name="Rodriguez B."/>
            <person name="Murad R."/>
            <person name="Mortazavi A."/>
        </authorList>
    </citation>
    <scope>NUCLEOTIDE SEQUENCE [LARGE SCALE GENOMIC DNA]</scope>
    <source>
        <strain evidence="2 3">ALL</strain>
    </source>
</reference>
<gene>
    <name evidence="2" type="ORF">L596_015994</name>
</gene>
<protein>
    <submittedName>
        <fullName evidence="2">Uncharacterized protein</fullName>
    </submittedName>
</protein>
<dbReference type="EMBL" id="AZBU02000004">
    <property type="protein sequence ID" value="TKR82245.1"/>
    <property type="molecule type" value="Genomic_DNA"/>
</dbReference>
<accession>A0A4V6A396</accession>
<evidence type="ECO:0000256" key="1">
    <source>
        <dbReference type="SAM" id="MobiDB-lite"/>
    </source>
</evidence>
<organism evidence="2 3">
    <name type="scientific">Steinernema carpocapsae</name>
    <name type="common">Entomopathogenic nematode</name>
    <dbReference type="NCBI Taxonomy" id="34508"/>
    <lineage>
        <taxon>Eukaryota</taxon>
        <taxon>Metazoa</taxon>
        <taxon>Ecdysozoa</taxon>
        <taxon>Nematoda</taxon>
        <taxon>Chromadorea</taxon>
        <taxon>Rhabditida</taxon>
        <taxon>Tylenchina</taxon>
        <taxon>Panagrolaimomorpha</taxon>
        <taxon>Strongyloidoidea</taxon>
        <taxon>Steinernematidae</taxon>
        <taxon>Steinernema</taxon>
    </lineage>
</organism>
<keyword evidence="3" id="KW-1185">Reference proteome</keyword>
<feature type="region of interest" description="Disordered" evidence="1">
    <location>
        <begin position="122"/>
        <end position="142"/>
    </location>
</feature>